<protein>
    <recommendedName>
        <fullName evidence="6">NADH-ubiquinone oxidoreductase 51kDa subunit iron-sulphur binding domain-containing protein</fullName>
    </recommendedName>
</protein>
<dbReference type="SUPFAM" id="SSF142984">
    <property type="entry name" value="Nqo1 middle domain-like"/>
    <property type="match status" value="1"/>
</dbReference>
<dbReference type="EMBL" id="DSTK01000037">
    <property type="protein sequence ID" value="HFK98107.1"/>
    <property type="molecule type" value="Genomic_DNA"/>
</dbReference>
<dbReference type="InterPro" id="IPR037225">
    <property type="entry name" value="Nuo51_FMN-bd_sf"/>
</dbReference>
<dbReference type="InterPro" id="IPR042128">
    <property type="entry name" value="NuoE_dom"/>
</dbReference>
<dbReference type="Gene3D" id="3.40.30.10">
    <property type="entry name" value="Glutaredoxin"/>
    <property type="match status" value="1"/>
</dbReference>
<feature type="domain" description="NADH-ubiquinone oxidoreductase 51kDa subunit iron-sulphur binding" evidence="6">
    <location>
        <begin position="1039"/>
        <end position="1084"/>
    </location>
</feature>
<dbReference type="Gene3D" id="1.10.10.1590">
    <property type="entry name" value="NADH-quinone oxidoreductase subunit E"/>
    <property type="match status" value="1"/>
</dbReference>
<dbReference type="Gene3D" id="3.40.50.11540">
    <property type="entry name" value="NADH-ubiquinone oxidoreductase 51kDa subunit"/>
    <property type="match status" value="1"/>
</dbReference>
<accession>A0A832EBB1</accession>
<evidence type="ECO:0000256" key="3">
    <source>
        <dbReference type="ARBA" id="ARBA00022723"/>
    </source>
</evidence>
<dbReference type="GO" id="GO:0051539">
    <property type="term" value="F:4 iron, 4 sulfur cluster binding"/>
    <property type="evidence" value="ECO:0007669"/>
    <property type="project" value="UniProtKB-KW"/>
</dbReference>
<evidence type="ECO:0000313" key="7">
    <source>
        <dbReference type="EMBL" id="HFK98107.1"/>
    </source>
</evidence>
<dbReference type="PANTHER" id="PTHR43578">
    <property type="entry name" value="NADH-QUINONE OXIDOREDUCTASE SUBUNIT F"/>
    <property type="match status" value="1"/>
</dbReference>
<evidence type="ECO:0000259" key="6">
    <source>
        <dbReference type="SMART" id="SM00928"/>
    </source>
</evidence>
<evidence type="ECO:0000256" key="5">
    <source>
        <dbReference type="ARBA" id="ARBA00023014"/>
    </source>
</evidence>
<evidence type="ECO:0000256" key="1">
    <source>
        <dbReference type="ARBA" id="ARBA00007523"/>
    </source>
</evidence>
<name>A0A832EBB1_9BACT</name>
<dbReference type="Gene3D" id="3.10.20.600">
    <property type="match status" value="1"/>
</dbReference>
<keyword evidence="4" id="KW-0408">Iron</keyword>
<comment type="similarity">
    <text evidence="1">Belongs to the complex I 51 kDa subunit family.</text>
</comment>
<dbReference type="PANTHER" id="PTHR43578:SF3">
    <property type="entry name" value="NADH-QUINONE OXIDOREDUCTASE SUBUNIT F"/>
    <property type="match status" value="1"/>
</dbReference>
<dbReference type="InterPro" id="IPR019575">
    <property type="entry name" value="Nuop51_4Fe4S-bd"/>
</dbReference>
<keyword evidence="5" id="KW-0411">Iron-sulfur</keyword>
<proteinExistence type="inferred from homology"/>
<keyword evidence="3" id="KW-0479">Metal-binding</keyword>
<dbReference type="Gene3D" id="1.20.1440.230">
    <property type="entry name" value="NADH-ubiquinone oxidoreductase 51kDa subunit, iron-sulphur binding domain"/>
    <property type="match status" value="1"/>
</dbReference>
<dbReference type="SUPFAM" id="SSF140490">
    <property type="entry name" value="Nqo1C-terminal domain-like"/>
    <property type="match status" value="1"/>
</dbReference>
<evidence type="ECO:0000256" key="4">
    <source>
        <dbReference type="ARBA" id="ARBA00023004"/>
    </source>
</evidence>
<sequence>MNAYEPLDPNMTCRPSGWVERLRCLLARPGPVRDTRLPKNGKPLAAVVGALRAGLDELRLLVGEDSEAFRDVLEGLRDEAVGPWGADPENHLGRLVREALGRRDWREKDIIDMILAYLTAQGPSLPETVRVSLERFQEAVTAKNGAERTVMEGLISEARGCLGGLWWAREHASSHGPREGAFGLSSLRWLRETLAVMTGCAGDLIDRSDDDLARLSPAALWQDLDEALTKAWGKKGRSFPVKDLEKASLYLMEDMGARDPNHRFFIRFLIEDEGAYRRLLRTCYADETVQRACLDQECERFNRLPEHAAHQVSYDADEKTWWLKAFFLRPDVVQGFVERERAKDIYHVLTGLEPKAYLPRVLHEVQGLFGYVTPEACHHIVQRLGLDPEDVLRVIASYKQYSADPSGDIIIYVCKGTACFLRGQPELSRRLTEEIGAEVDAVGRYGVQYVEMDCFGVCHLAPVVRAGNRFYGKQKPEDIPRLVSRLIQGPDYENRQRFVSRLLEKMRADSVSEPVDALRVASVGKFSKADRWGAPQEASWDDSFQGWSVVLDDKGAVSVLRPDGAAHGLGVLVPRVLPFMMRDAAGADRFGAVLCDEHRRVARVLGVPDVTDEAMLRGALRPTARVLDGRVVLSSHEKTVLLGPYTDRMLVTEAPDAYIGIVLAEGGPSAPSVEPETTGRDDLGAEEASFRAGQDRVVLGFAAAGRPSRMASYRAAGGYESVYRVLGLRGEPPWDPRRIIAEVGDAKLRGRGGAGFPTGRKWEAMWRAVCRIEPEDGNQDPVKLIVANGDEGDPGAFMDRTLIEEKPHQVLEGMILAAVAVGARYGVIYVRKEYEDAVRSLEDALFEARRSGFLGRDIFGVTGLHFDVEIRLGAGAFVAGEKRAIMRAIEGKPAEPTIKAPSNTVRGLWGKPTLLNNVETFANVPVILHRGSAWYARLGTSRSGGTKIFSVAGIVKKTGLVEVRFGKTLGDIIEICGGIQDGKKLSGVQIGGPSGAILSLTGARAYLLQTPLDFDTFNDAGAMLGSGGLVFIGEDDDVVRLARHFTDWLSEESCGQCPSCFRGTRALGRVLDRILAGQGTAGDIHELWALSDVVRAGSQCGLGTTAANPVTSALRFFPASFFHYLLGNPEMKSRDVFEALEALRLLTRQEIVRVAGVRRHVEGAAFTLKRHLVRFLVEETEKIDRYRPSSGRMTERLLRLLGLPRYEVGQREVVMEWRDVA</sequence>
<gene>
    <name evidence="7" type="ORF">ENS06_12415</name>
</gene>
<keyword evidence="2" id="KW-0004">4Fe-4S</keyword>
<dbReference type="CDD" id="cd03064">
    <property type="entry name" value="TRX_Fd_NuoE"/>
    <property type="match status" value="1"/>
</dbReference>
<dbReference type="SUPFAM" id="SSF142019">
    <property type="entry name" value="Nqo1 FMN-binding domain-like"/>
    <property type="match status" value="1"/>
</dbReference>
<dbReference type="SMART" id="SM00928">
    <property type="entry name" value="NADH_4Fe-4S"/>
    <property type="match status" value="1"/>
</dbReference>
<dbReference type="Pfam" id="PF10589">
    <property type="entry name" value="NADH_4Fe-4S"/>
    <property type="match status" value="1"/>
</dbReference>
<reference evidence="7" key="1">
    <citation type="journal article" date="2020" name="mSystems">
        <title>Genome- and Community-Level Interaction Insights into Carbon Utilization and Element Cycling Functions of Hydrothermarchaeota in Hydrothermal Sediment.</title>
        <authorList>
            <person name="Zhou Z."/>
            <person name="Liu Y."/>
            <person name="Xu W."/>
            <person name="Pan J."/>
            <person name="Luo Z.H."/>
            <person name="Li M."/>
        </authorList>
    </citation>
    <scope>NUCLEOTIDE SEQUENCE [LARGE SCALE GENOMIC DNA]</scope>
    <source>
        <strain evidence="7">SpSt-456</strain>
    </source>
</reference>
<dbReference type="InterPro" id="IPR041921">
    <property type="entry name" value="NuoE_N"/>
</dbReference>
<dbReference type="Pfam" id="PF01512">
    <property type="entry name" value="Complex1_51K"/>
    <property type="match status" value="1"/>
</dbReference>
<dbReference type="InterPro" id="IPR011538">
    <property type="entry name" value="Nuo51_FMN-bd"/>
</dbReference>
<dbReference type="InterPro" id="IPR036249">
    <property type="entry name" value="Thioredoxin-like_sf"/>
</dbReference>
<evidence type="ECO:0000256" key="2">
    <source>
        <dbReference type="ARBA" id="ARBA00022485"/>
    </source>
</evidence>
<dbReference type="GO" id="GO:0046872">
    <property type="term" value="F:metal ion binding"/>
    <property type="evidence" value="ECO:0007669"/>
    <property type="project" value="UniProtKB-KW"/>
</dbReference>
<organism evidence="7">
    <name type="scientific">Desulfacinum infernum</name>
    <dbReference type="NCBI Taxonomy" id="35837"/>
    <lineage>
        <taxon>Bacteria</taxon>
        <taxon>Pseudomonadati</taxon>
        <taxon>Thermodesulfobacteriota</taxon>
        <taxon>Syntrophobacteria</taxon>
        <taxon>Syntrophobacterales</taxon>
        <taxon>Syntrophobacteraceae</taxon>
        <taxon>Desulfacinum</taxon>
    </lineage>
</organism>
<dbReference type="SUPFAM" id="SSF52833">
    <property type="entry name" value="Thioredoxin-like"/>
    <property type="match status" value="1"/>
</dbReference>
<dbReference type="InterPro" id="IPR037207">
    <property type="entry name" value="Nuop51_4Fe4S-bd_sf"/>
</dbReference>
<dbReference type="Pfam" id="PF01257">
    <property type="entry name" value="2Fe-2S_thioredx"/>
    <property type="match status" value="1"/>
</dbReference>
<comment type="caution">
    <text evidence="7">The sequence shown here is derived from an EMBL/GenBank/DDBJ whole genome shotgun (WGS) entry which is preliminary data.</text>
</comment>
<dbReference type="AlphaFoldDB" id="A0A832EBB1"/>